<accession>A0A843WBH5</accession>
<dbReference type="SMR" id="A0A843WBH5"/>
<dbReference type="EMBL" id="NMUH01003875">
    <property type="protein sequence ID" value="MQM07452.1"/>
    <property type="molecule type" value="Genomic_DNA"/>
</dbReference>
<feature type="region of interest" description="Disordered" evidence="1">
    <location>
        <begin position="21"/>
        <end position="69"/>
    </location>
</feature>
<dbReference type="PANTHER" id="PTHR37237">
    <property type="entry name" value="OS02G0567000 PROTEIN"/>
    <property type="match status" value="1"/>
</dbReference>
<proteinExistence type="predicted"/>
<evidence type="ECO:0000313" key="3">
    <source>
        <dbReference type="Proteomes" id="UP000652761"/>
    </source>
</evidence>
<sequence length="153" mass="16230">MRGAGGPLLCIGDLLHDLADDDAGAADHQGSPSSVSPSMLSPSPPSSTAGGAVPRGDAPPLRPSDLHDQFQETYTQLTESLMGTDHSWTALTLKLCSAVETADKLVNFANSNVELLLKKVHVLESIIKRSDAAIQIAKAIEDTKIKEETRRDS</sequence>
<dbReference type="OrthoDB" id="1629067at2759"/>
<gene>
    <name evidence="2" type="ORF">Taro_040295</name>
</gene>
<comment type="caution">
    <text evidence="2">The sequence shown here is derived from an EMBL/GenBank/DDBJ whole genome shotgun (WGS) entry which is preliminary data.</text>
</comment>
<evidence type="ECO:0000256" key="1">
    <source>
        <dbReference type="SAM" id="MobiDB-lite"/>
    </source>
</evidence>
<name>A0A843WBH5_COLES</name>
<reference evidence="2" key="1">
    <citation type="submission" date="2017-07" db="EMBL/GenBank/DDBJ databases">
        <title>Taro Niue Genome Assembly and Annotation.</title>
        <authorList>
            <person name="Atibalentja N."/>
            <person name="Keating K."/>
            <person name="Fields C.J."/>
        </authorList>
    </citation>
    <scope>NUCLEOTIDE SEQUENCE</scope>
    <source>
        <strain evidence="2">Niue_2</strain>
        <tissue evidence="2">Leaf</tissue>
    </source>
</reference>
<feature type="compositionally biased region" description="Low complexity" evidence="1">
    <location>
        <begin position="26"/>
        <end position="41"/>
    </location>
</feature>
<dbReference type="PANTHER" id="PTHR37237:SF1">
    <property type="entry name" value="OS02G0567000 PROTEIN"/>
    <property type="match status" value="1"/>
</dbReference>
<keyword evidence="3" id="KW-1185">Reference proteome</keyword>
<protein>
    <submittedName>
        <fullName evidence="2">Uncharacterized protein</fullName>
    </submittedName>
</protein>
<dbReference type="Proteomes" id="UP000652761">
    <property type="component" value="Unassembled WGS sequence"/>
</dbReference>
<evidence type="ECO:0000313" key="2">
    <source>
        <dbReference type="EMBL" id="MQM07452.1"/>
    </source>
</evidence>
<organism evidence="2 3">
    <name type="scientific">Colocasia esculenta</name>
    <name type="common">Wild taro</name>
    <name type="synonym">Arum esculentum</name>
    <dbReference type="NCBI Taxonomy" id="4460"/>
    <lineage>
        <taxon>Eukaryota</taxon>
        <taxon>Viridiplantae</taxon>
        <taxon>Streptophyta</taxon>
        <taxon>Embryophyta</taxon>
        <taxon>Tracheophyta</taxon>
        <taxon>Spermatophyta</taxon>
        <taxon>Magnoliopsida</taxon>
        <taxon>Liliopsida</taxon>
        <taxon>Araceae</taxon>
        <taxon>Aroideae</taxon>
        <taxon>Colocasieae</taxon>
        <taxon>Colocasia</taxon>
    </lineage>
</organism>
<dbReference type="AlphaFoldDB" id="A0A843WBH5"/>